<evidence type="ECO:0000256" key="1">
    <source>
        <dbReference type="SAM" id="MobiDB-lite"/>
    </source>
</evidence>
<proteinExistence type="predicted"/>
<dbReference type="Proteomes" id="UP001642484">
    <property type="component" value="Unassembled WGS sequence"/>
</dbReference>
<evidence type="ECO:0000256" key="2">
    <source>
        <dbReference type="SAM" id="SignalP"/>
    </source>
</evidence>
<feature type="compositionally biased region" description="Basic and acidic residues" evidence="1">
    <location>
        <begin position="337"/>
        <end position="346"/>
    </location>
</feature>
<evidence type="ECO:0000313" key="4">
    <source>
        <dbReference type="Proteomes" id="UP001642484"/>
    </source>
</evidence>
<accession>A0ABP0SY85</accession>
<feature type="compositionally biased region" description="Polar residues" evidence="1">
    <location>
        <begin position="327"/>
        <end position="336"/>
    </location>
</feature>
<gene>
    <name evidence="3" type="ORF">CCMP2556_LOCUS54558</name>
</gene>
<dbReference type="EMBL" id="CAXAMN010028595">
    <property type="protein sequence ID" value="CAK9117155.1"/>
    <property type="molecule type" value="Genomic_DNA"/>
</dbReference>
<feature type="chain" id="PRO_5045784272" evidence="2">
    <location>
        <begin position="21"/>
        <end position="425"/>
    </location>
</feature>
<reference evidence="3 4" key="1">
    <citation type="submission" date="2024-02" db="EMBL/GenBank/DDBJ databases">
        <authorList>
            <person name="Chen Y."/>
            <person name="Shah S."/>
            <person name="Dougan E. K."/>
            <person name="Thang M."/>
            <person name="Chan C."/>
        </authorList>
    </citation>
    <scope>NUCLEOTIDE SEQUENCE [LARGE SCALE GENOMIC DNA]</scope>
</reference>
<comment type="caution">
    <text evidence="3">The sequence shown here is derived from an EMBL/GenBank/DDBJ whole genome shotgun (WGS) entry which is preliminary data.</text>
</comment>
<keyword evidence="4" id="KW-1185">Reference proteome</keyword>
<feature type="region of interest" description="Disordered" evidence="1">
    <location>
        <begin position="327"/>
        <end position="362"/>
    </location>
</feature>
<sequence>MFFMSIFLFWFLHFQPRAMSSVVDSEAHFDLRLSELGLSDPFINALKNGGIRTLSHLAFSIGQPNQVLSNDDVTNFLQGLLGRAPSLVESSSTKRLTFEAQTYVVATLRQGLEQQDEAVPRRVAHAERTTRMSALQLALSGVSISGELDPAHILLDKATAMYEQNIVKYIEPSACISRAFEVQGKKESRELSLEKGSLVLKAGSEKLTSPTDTELKVHYAMQRRALAFQFANLMSYAQHNEWFSFLVDALHREAPPGFQRPSLAQLLQCDRAAWTRLASSLSTIRQRADGTYPLGEAPLNLRADPNIVLYLSPVAKLISVSSESSSWRAQPYGSQKGSERGIEKGKTKGKGKGKSSAPSMPAELRGKWYKNAQGEPLCFGYNTAAGCQHSKTVQDGERCPKGWHLCCEPRCQGPHPLSKHGKSGQ</sequence>
<evidence type="ECO:0000313" key="3">
    <source>
        <dbReference type="EMBL" id="CAK9117155.1"/>
    </source>
</evidence>
<organism evidence="3 4">
    <name type="scientific">Durusdinium trenchii</name>
    <dbReference type="NCBI Taxonomy" id="1381693"/>
    <lineage>
        <taxon>Eukaryota</taxon>
        <taxon>Sar</taxon>
        <taxon>Alveolata</taxon>
        <taxon>Dinophyceae</taxon>
        <taxon>Suessiales</taxon>
        <taxon>Symbiodiniaceae</taxon>
        <taxon>Durusdinium</taxon>
    </lineage>
</organism>
<name>A0ABP0SY85_9DINO</name>
<keyword evidence="2" id="KW-0732">Signal</keyword>
<protein>
    <submittedName>
        <fullName evidence="3">Uncharacterized protein</fullName>
    </submittedName>
</protein>
<feature type="signal peptide" evidence="2">
    <location>
        <begin position="1"/>
        <end position="20"/>
    </location>
</feature>